<sequence>MPLFGSKHHDNDAIDNTTSKGDRHHTQSASHGPPGTAGTNTARTYPPGAQTGAPLGYGANPGPTNTFAPDQYSQQPSGHTGQPIARDAAYPGGGGVAGPGGASGIPQTSAVNYGGGGGGSGQRLTGKVESALGSLVGSAALKEKGAQKEQEANTIKLQGRELAEAERLEAEALMRRERAVAHGAHPANATLGGLNVGSGQGHN</sequence>
<name>A0A0D2PB77_HYPSF</name>
<proteinExistence type="predicted"/>
<dbReference type="OrthoDB" id="2590620at2759"/>
<accession>A0A0D2PB77</accession>
<dbReference type="OMA" id="SNEHART"/>
<feature type="region of interest" description="Disordered" evidence="1">
    <location>
        <begin position="1"/>
        <end position="125"/>
    </location>
</feature>
<protein>
    <recommendedName>
        <fullName evidence="4">CsbD-like domain-containing protein</fullName>
    </recommendedName>
</protein>
<feature type="compositionally biased region" description="Polar residues" evidence="1">
    <location>
        <begin position="62"/>
        <end position="80"/>
    </location>
</feature>
<keyword evidence="3" id="KW-1185">Reference proteome</keyword>
<reference evidence="3" key="1">
    <citation type="submission" date="2014-04" db="EMBL/GenBank/DDBJ databases">
        <title>Evolutionary Origins and Diversification of the Mycorrhizal Mutualists.</title>
        <authorList>
            <consortium name="DOE Joint Genome Institute"/>
            <consortium name="Mycorrhizal Genomics Consortium"/>
            <person name="Kohler A."/>
            <person name="Kuo A."/>
            <person name="Nagy L.G."/>
            <person name="Floudas D."/>
            <person name="Copeland A."/>
            <person name="Barry K.W."/>
            <person name="Cichocki N."/>
            <person name="Veneault-Fourrey C."/>
            <person name="LaButti K."/>
            <person name="Lindquist E.A."/>
            <person name="Lipzen A."/>
            <person name="Lundell T."/>
            <person name="Morin E."/>
            <person name="Murat C."/>
            <person name="Riley R."/>
            <person name="Ohm R."/>
            <person name="Sun H."/>
            <person name="Tunlid A."/>
            <person name="Henrissat B."/>
            <person name="Grigoriev I.V."/>
            <person name="Hibbett D.S."/>
            <person name="Martin F."/>
        </authorList>
    </citation>
    <scope>NUCLEOTIDE SEQUENCE [LARGE SCALE GENOMIC DNA]</scope>
    <source>
        <strain evidence="3">FD-334 SS-4</strain>
    </source>
</reference>
<dbReference type="Proteomes" id="UP000054270">
    <property type="component" value="Unassembled WGS sequence"/>
</dbReference>
<dbReference type="AlphaFoldDB" id="A0A0D2PB77"/>
<evidence type="ECO:0008006" key="4">
    <source>
        <dbReference type="Google" id="ProtNLM"/>
    </source>
</evidence>
<feature type="compositionally biased region" description="Gly residues" evidence="1">
    <location>
        <begin position="91"/>
        <end position="103"/>
    </location>
</feature>
<evidence type="ECO:0000256" key="1">
    <source>
        <dbReference type="SAM" id="MobiDB-lite"/>
    </source>
</evidence>
<organism evidence="2 3">
    <name type="scientific">Hypholoma sublateritium (strain FD-334 SS-4)</name>
    <dbReference type="NCBI Taxonomy" id="945553"/>
    <lineage>
        <taxon>Eukaryota</taxon>
        <taxon>Fungi</taxon>
        <taxon>Dikarya</taxon>
        <taxon>Basidiomycota</taxon>
        <taxon>Agaricomycotina</taxon>
        <taxon>Agaricomycetes</taxon>
        <taxon>Agaricomycetidae</taxon>
        <taxon>Agaricales</taxon>
        <taxon>Agaricineae</taxon>
        <taxon>Strophariaceae</taxon>
        <taxon>Hypholoma</taxon>
    </lineage>
</organism>
<dbReference type="EMBL" id="KN817601">
    <property type="protein sequence ID" value="KJA17575.1"/>
    <property type="molecule type" value="Genomic_DNA"/>
</dbReference>
<evidence type="ECO:0000313" key="2">
    <source>
        <dbReference type="EMBL" id="KJA17575.1"/>
    </source>
</evidence>
<gene>
    <name evidence="2" type="ORF">HYPSUDRAFT_57622</name>
</gene>
<evidence type="ECO:0000313" key="3">
    <source>
        <dbReference type="Proteomes" id="UP000054270"/>
    </source>
</evidence>